<dbReference type="AlphaFoldDB" id="A0AAW4YFD7"/>
<reference evidence="2" key="1">
    <citation type="submission" date="2021-12" db="EMBL/GenBank/DDBJ databases">
        <authorList>
            <person name="Lv X."/>
        </authorList>
    </citation>
    <scope>NUCLEOTIDE SEQUENCE</scope>
    <source>
        <strain evidence="2">HF2106</strain>
    </source>
</reference>
<sequence>MTRRNDKRNNRRNRQRNNTPELPPFAQMLFGAIVGKGVDMIAKKMAEISEEKTPDIHAEGISNQDVTNINNGKATLSKLRIPADGSAVEYPIPDNLQFFFDEEGKLMVRQKIEREEKHTNGAEEGNPITYDDILKKLYLNKIPYKKSVKCITPEQAKRMMAFNKLQNIALYLNKGWKPKFDGETRIWSIVKSYNSNYCSQYNIMTNDGSIYFKNADLSDEAIRLMGEDSLNDLFSTDW</sequence>
<dbReference type="RefSeq" id="WP_233338919.1">
    <property type="nucleotide sequence ID" value="NZ_JAJTVO010000006.1"/>
</dbReference>
<accession>A0AAW4YFD7</accession>
<organism evidence="2 3">
    <name type="scientific">Segatella copri</name>
    <dbReference type="NCBI Taxonomy" id="165179"/>
    <lineage>
        <taxon>Bacteria</taxon>
        <taxon>Pseudomonadati</taxon>
        <taxon>Bacteroidota</taxon>
        <taxon>Bacteroidia</taxon>
        <taxon>Bacteroidales</taxon>
        <taxon>Prevotellaceae</taxon>
        <taxon>Segatella</taxon>
    </lineage>
</organism>
<proteinExistence type="predicted"/>
<protein>
    <submittedName>
        <fullName evidence="2">Uncharacterized protein</fullName>
    </submittedName>
</protein>
<comment type="caution">
    <text evidence="2">The sequence shown here is derived from an EMBL/GenBank/DDBJ whole genome shotgun (WGS) entry which is preliminary data.</text>
</comment>
<feature type="compositionally biased region" description="Basic residues" evidence="1">
    <location>
        <begin position="1"/>
        <end position="15"/>
    </location>
</feature>
<gene>
    <name evidence="2" type="ORF">LYY06_05295</name>
</gene>
<name>A0AAW4YFD7_9BACT</name>
<evidence type="ECO:0000313" key="2">
    <source>
        <dbReference type="EMBL" id="MCE4121685.1"/>
    </source>
</evidence>
<feature type="region of interest" description="Disordered" evidence="1">
    <location>
        <begin position="1"/>
        <end position="23"/>
    </location>
</feature>
<evidence type="ECO:0000313" key="3">
    <source>
        <dbReference type="Proteomes" id="UP001200307"/>
    </source>
</evidence>
<dbReference type="EMBL" id="JAJTVO010000006">
    <property type="protein sequence ID" value="MCE4121685.1"/>
    <property type="molecule type" value="Genomic_DNA"/>
</dbReference>
<evidence type="ECO:0000256" key="1">
    <source>
        <dbReference type="SAM" id="MobiDB-lite"/>
    </source>
</evidence>
<dbReference type="Proteomes" id="UP001200307">
    <property type="component" value="Unassembled WGS sequence"/>
</dbReference>